<feature type="domain" description="NAD(P)-binding" evidence="2">
    <location>
        <begin position="7"/>
        <end position="130"/>
    </location>
</feature>
<dbReference type="RefSeq" id="WP_153412320.1">
    <property type="nucleotide sequence ID" value="NZ_WEGK01000010.1"/>
</dbReference>
<dbReference type="Gene3D" id="3.40.50.720">
    <property type="entry name" value="NAD(P)-binding Rossmann-like Domain"/>
    <property type="match status" value="1"/>
</dbReference>
<dbReference type="Proteomes" id="UP000438448">
    <property type="component" value="Unassembled WGS sequence"/>
</dbReference>
<organism evidence="3 4">
    <name type="scientific">Nocardia macrotermitis</name>
    <dbReference type="NCBI Taxonomy" id="2585198"/>
    <lineage>
        <taxon>Bacteria</taxon>
        <taxon>Bacillati</taxon>
        <taxon>Actinomycetota</taxon>
        <taxon>Actinomycetes</taxon>
        <taxon>Mycobacteriales</taxon>
        <taxon>Nocardiaceae</taxon>
        <taxon>Nocardia</taxon>
    </lineage>
</organism>
<accession>A0A7K0D7H0</accession>
<dbReference type="EMBL" id="WEGK01000010">
    <property type="protein sequence ID" value="MQY21501.1"/>
    <property type="molecule type" value="Genomic_DNA"/>
</dbReference>
<dbReference type="SUPFAM" id="SSF51735">
    <property type="entry name" value="NAD(P)-binding Rossmann-fold domains"/>
    <property type="match status" value="1"/>
</dbReference>
<dbReference type="InterPro" id="IPR016040">
    <property type="entry name" value="NAD(P)-bd_dom"/>
</dbReference>
<comment type="caution">
    <text evidence="3">The sequence shown here is derived from an EMBL/GenBank/DDBJ whole genome shotgun (WGS) entry which is preliminary data.</text>
</comment>
<protein>
    <recommendedName>
        <fullName evidence="2">NAD(P)-binding domain-containing protein</fullName>
    </recommendedName>
</protein>
<gene>
    <name evidence="3" type="ORF">NRB20_46130</name>
</gene>
<dbReference type="PANTHER" id="PTHR48079:SF6">
    <property type="entry name" value="NAD(P)-BINDING DOMAIN-CONTAINING PROTEIN-RELATED"/>
    <property type="match status" value="1"/>
</dbReference>
<reference evidence="3 4" key="1">
    <citation type="submission" date="2019-10" db="EMBL/GenBank/DDBJ databases">
        <title>Nocardia macrotermitis sp. nov. and Nocardia aurantia sp. nov., isolated from the gut of fungus growing-termite Macrotermes natalensis.</title>
        <authorList>
            <person name="Benndorf R."/>
            <person name="Schwitalla J."/>
            <person name="Martin K."/>
            <person name="De Beer W."/>
            <person name="Kaster A.-K."/>
            <person name="Vollmers J."/>
            <person name="Poulsen M."/>
            <person name="Beemelmanns C."/>
        </authorList>
    </citation>
    <scope>NUCLEOTIDE SEQUENCE [LARGE SCALE GENOMIC DNA]</scope>
    <source>
        <strain evidence="3 4">RB20</strain>
    </source>
</reference>
<feature type="region of interest" description="Disordered" evidence="1">
    <location>
        <begin position="301"/>
        <end position="321"/>
    </location>
</feature>
<dbReference type="OrthoDB" id="9774199at2"/>
<evidence type="ECO:0000259" key="2">
    <source>
        <dbReference type="Pfam" id="PF13460"/>
    </source>
</evidence>
<dbReference type="GO" id="GO:0004029">
    <property type="term" value="F:aldehyde dehydrogenase (NAD+) activity"/>
    <property type="evidence" value="ECO:0007669"/>
    <property type="project" value="TreeGrafter"/>
</dbReference>
<dbReference type="InterPro" id="IPR036291">
    <property type="entry name" value="NAD(P)-bd_dom_sf"/>
</dbReference>
<keyword evidence="4" id="KW-1185">Reference proteome</keyword>
<dbReference type="AlphaFoldDB" id="A0A7K0D7H0"/>
<name>A0A7K0D7H0_9NOCA</name>
<dbReference type="GO" id="GO:0005737">
    <property type="term" value="C:cytoplasm"/>
    <property type="evidence" value="ECO:0007669"/>
    <property type="project" value="TreeGrafter"/>
</dbReference>
<dbReference type="PANTHER" id="PTHR48079">
    <property type="entry name" value="PROTEIN YEEZ"/>
    <property type="match status" value="1"/>
</dbReference>
<dbReference type="InterPro" id="IPR051783">
    <property type="entry name" value="NAD(P)-dependent_oxidoreduct"/>
</dbReference>
<evidence type="ECO:0000256" key="1">
    <source>
        <dbReference type="SAM" id="MobiDB-lite"/>
    </source>
</evidence>
<dbReference type="Pfam" id="PF13460">
    <property type="entry name" value="NAD_binding_10"/>
    <property type="match status" value="1"/>
</dbReference>
<proteinExistence type="predicted"/>
<evidence type="ECO:0000313" key="3">
    <source>
        <dbReference type="EMBL" id="MQY21501.1"/>
    </source>
</evidence>
<sequence>MKALIVGASGYNGGNVARRLVAEGHRVRGLVRDPKRAAPELHEVVAGDVVAGTGLDEALSEIDVAFYFVHALDATDNRTDRHDATAAHRFVEAARRTGLPRGVFFTTLAPPEGVKPPRYQRNRLQVEQILRDGIPGMTMVRAGIVAGDGSRGILPYLSLVQRFPIIPLGPWRKNRVSITDPDTVTEAIIAAGIREDLAGRILDVPASGELTHEQLVHAIATRLGRRGTVLPTPLSTARLDAAFIAAATGQNYAFSRYLTSINEYDYTVDPARATAFADLTPHPLNQVLDTAVADHTIHRNRSTTTIPTPPTFTPLPATEHP</sequence>
<evidence type="ECO:0000313" key="4">
    <source>
        <dbReference type="Proteomes" id="UP000438448"/>
    </source>
</evidence>